<dbReference type="Pfam" id="PF00300">
    <property type="entry name" value="His_Phos_1"/>
    <property type="match status" value="1"/>
</dbReference>
<dbReference type="Gene3D" id="3.40.50.1240">
    <property type="entry name" value="Phosphoglycerate mutase-like"/>
    <property type="match status" value="1"/>
</dbReference>
<dbReference type="GO" id="GO:0005737">
    <property type="term" value="C:cytoplasm"/>
    <property type="evidence" value="ECO:0007669"/>
    <property type="project" value="TreeGrafter"/>
</dbReference>
<dbReference type="NCBIfam" id="TIGR03162">
    <property type="entry name" value="ribazole_cobC"/>
    <property type="match status" value="1"/>
</dbReference>
<dbReference type="OrthoDB" id="9783269at2"/>
<organism evidence="2 3">
    <name type="scientific">Arenicella xantha</name>
    <dbReference type="NCBI Taxonomy" id="644221"/>
    <lineage>
        <taxon>Bacteria</taxon>
        <taxon>Pseudomonadati</taxon>
        <taxon>Pseudomonadota</taxon>
        <taxon>Gammaproteobacteria</taxon>
        <taxon>Arenicellales</taxon>
        <taxon>Arenicellaceae</taxon>
        <taxon>Arenicella</taxon>
    </lineage>
</organism>
<dbReference type="InterPro" id="IPR013078">
    <property type="entry name" value="His_Pase_superF_clade-1"/>
</dbReference>
<dbReference type="CDD" id="cd07067">
    <property type="entry name" value="HP_PGM_like"/>
    <property type="match status" value="1"/>
</dbReference>
<dbReference type="EC" id="3.1.3.73" evidence="1"/>
<dbReference type="AlphaFoldDB" id="A0A395JFZ9"/>
<dbReference type="SUPFAM" id="SSF53254">
    <property type="entry name" value="Phosphoglycerate mutase-like"/>
    <property type="match status" value="1"/>
</dbReference>
<dbReference type="InterPro" id="IPR050275">
    <property type="entry name" value="PGM_Phosphatase"/>
</dbReference>
<keyword evidence="3" id="KW-1185">Reference proteome</keyword>
<reference evidence="2 3" key="1">
    <citation type="submission" date="2018-06" db="EMBL/GenBank/DDBJ databases">
        <title>Genomic Encyclopedia of Type Strains, Phase IV (KMG-IV): sequencing the most valuable type-strain genomes for metagenomic binning, comparative biology and taxonomic classification.</title>
        <authorList>
            <person name="Goeker M."/>
        </authorList>
    </citation>
    <scope>NUCLEOTIDE SEQUENCE [LARGE SCALE GENOMIC DNA]</scope>
    <source>
        <strain evidence="2 3">DSM 24032</strain>
    </source>
</reference>
<evidence type="ECO:0000313" key="3">
    <source>
        <dbReference type="Proteomes" id="UP000253083"/>
    </source>
</evidence>
<accession>A0A395JFZ9</accession>
<proteinExistence type="predicted"/>
<gene>
    <name evidence="2" type="ORF">DFR28_10685</name>
</gene>
<dbReference type="InParanoid" id="A0A395JFZ9"/>
<dbReference type="Proteomes" id="UP000253083">
    <property type="component" value="Unassembled WGS sequence"/>
</dbReference>
<protein>
    <recommendedName>
        <fullName evidence="1">Alpha-ribazole phosphatase</fullName>
        <ecNumber evidence="1">3.1.3.73</ecNumber>
    </recommendedName>
</protein>
<sequence>MKIHLIRHTQVAVEPGICYGDSDVELATTFEQDANAVLAKLRSDYDAVYSSPLQRCVRLAKHINGDEYFYDSRLKEYNFGDWELHAWNDLPRSKTQSWMDNYVEQSAPGGESMLQMHQRVIEFWSELLANRHKHVAVVAHAGILRLIHAHIFEAPLTQLFRLQLDYGTVIEVCYIRDSNYQTLRVI</sequence>
<dbReference type="EMBL" id="QNRT01000006">
    <property type="protein sequence ID" value="RBP48598.1"/>
    <property type="molecule type" value="Genomic_DNA"/>
</dbReference>
<dbReference type="InterPro" id="IPR029033">
    <property type="entry name" value="His_PPase_superfam"/>
</dbReference>
<dbReference type="SMART" id="SM00855">
    <property type="entry name" value="PGAM"/>
    <property type="match status" value="1"/>
</dbReference>
<dbReference type="InterPro" id="IPR017578">
    <property type="entry name" value="Ribazole_CobC"/>
</dbReference>
<dbReference type="PANTHER" id="PTHR48100">
    <property type="entry name" value="BROAD-SPECIFICITY PHOSPHATASE YOR283W-RELATED"/>
    <property type="match status" value="1"/>
</dbReference>
<evidence type="ECO:0000313" key="2">
    <source>
        <dbReference type="EMBL" id="RBP48598.1"/>
    </source>
</evidence>
<name>A0A395JFZ9_9GAMM</name>
<dbReference type="RefSeq" id="WP_113955628.1">
    <property type="nucleotide sequence ID" value="NZ_QNRT01000006.1"/>
</dbReference>
<dbReference type="PANTHER" id="PTHR48100:SF1">
    <property type="entry name" value="HISTIDINE PHOSPHATASE FAMILY PROTEIN-RELATED"/>
    <property type="match status" value="1"/>
</dbReference>
<evidence type="ECO:0000256" key="1">
    <source>
        <dbReference type="NCBIfam" id="TIGR03162"/>
    </source>
</evidence>
<comment type="caution">
    <text evidence="2">The sequence shown here is derived from an EMBL/GenBank/DDBJ whole genome shotgun (WGS) entry which is preliminary data.</text>
</comment>
<dbReference type="GO" id="GO:0009236">
    <property type="term" value="P:cobalamin biosynthetic process"/>
    <property type="evidence" value="ECO:0007669"/>
    <property type="project" value="UniProtKB-UniRule"/>
</dbReference>
<dbReference type="GO" id="GO:0043755">
    <property type="term" value="F:alpha-ribazole phosphatase activity"/>
    <property type="evidence" value="ECO:0007669"/>
    <property type="project" value="UniProtKB-UniRule"/>
</dbReference>